<dbReference type="InterPro" id="IPR029068">
    <property type="entry name" value="Glyas_Bleomycin-R_OHBP_Dase"/>
</dbReference>
<name>A0A3E0AWX1_9STAP</name>
<dbReference type="PANTHER" id="PTHR36110">
    <property type="entry name" value="RING-CLEAVING DIOXYGENASE MHQE-RELATED"/>
    <property type="match status" value="1"/>
</dbReference>
<dbReference type="EMBL" id="QUMW01000011">
    <property type="protein sequence ID" value="REG24229.1"/>
    <property type="molecule type" value="Genomic_DNA"/>
</dbReference>
<feature type="domain" description="VOC" evidence="1">
    <location>
        <begin position="154"/>
        <end position="270"/>
    </location>
</feature>
<dbReference type="Proteomes" id="UP000257076">
    <property type="component" value="Unassembled WGS sequence"/>
</dbReference>
<dbReference type="AlphaFoldDB" id="A0A3E0AWX1"/>
<dbReference type="InterPro" id="IPR037523">
    <property type="entry name" value="VOC_core"/>
</dbReference>
<reference evidence="2 3" key="1">
    <citation type="submission" date="2018-08" db="EMBL/GenBank/DDBJ databases">
        <title>Genomic Encyclopedia of Type Strains, Phase IV (KMG-IV): sequencing the most valuable type-strain genomes for metagenomic binning, comparative biology and taxonomic classification.</title>
        <authorList>
            <person name="Goeker M."/>
        </authorList>
    </citation>
    <scope>NUCLEOTIDE SEQUENCE [LARGE SCALE GENOMIC DNA]</scope>
    <source>
        <strain evidence="2 3">DSM 17274</strain>
    </source>
</reference>
<dbReference type="InterPro" id="IPR004360">
    <property type="entry name" value="Glyas_Fos-R_dOase_dom"/>
</dbReference>
<comment type="caution">
    <text evidence="2">The sequence shown here is derived from an EMBL/GenBank/DDBJ whole genome shotgun (WGS) entry which is preliminary data.</text>
</comment>
<accession>A0A3E0AWX1</accession>
<dbReference type="PANTHER" id="PTHR36110:SF4">
    <property type="entry name" value="RING-CLEAVING DIOXYGENASE MHQA-RELATED"/>
    <property type="match status" value="1"/>
</dbReference>
<evidence type="ECO:0000313" key="2">
    <source>
        <dbReference type="EMBL" id="REG24229.1"/>
    </source>
</evidence>
<dbReference type="InterPro" id="IPR052537">
    <property type="entry name" value="Extradiol_RC_dioxygenase"/>
</dbReference>
<evidence type="ECO:0000259" key="1">
    <source>
        <dbReference type="PROSITE" id="PS51819"/>
    </source>
</evidence>
<feature type="domain" description="VOC" evidence="1">
    <location>
        <begin position="5"/>
        <end position="131"/>
    </location>
</feature>
<dbReference type="PROSITE" id="PS51819">
    <property type="entry name" value="VOC"/>
    <property type="match status" value="2"/>
</dbReference>
<gene>
    <name evidence="2" type="ORF">DFR63_1321</name>
</gene>
<organism evidence="2 3">
    <name type="scientific">Jeotgalicoccus halotolerans</name>
    <dbReference type="NCBI Taxonomy" id="157227"/>
    <lineage>
        <taxon>Bacteria</taxon>
        <taxon>Bacillati</taxon>
        <taxon>Bacillota</taxon>
        <taxon>Bacilli</taxon>
        <taxon>Bacillales</taxon>
        <taxon>Staphylococcaceae</taxon>
        <taxon>Jeotgalicoccus</taxon>
    </lineage>
</organism>
<keyword evidence="3" id="KW-1185">Reference proteome</keyword>
<dbReference type="Gene3D" id="3.10.180.10">
    <property type="entry name" value="2,3-Dihydroxybiphenyl 1,2-Dioxygenase, domain 1"/>
    <property type="match status" value="2"/>
</dbReference>
<protein>
    <submittedName>
        <fullName evidence="2">Glyoxalase family protein</fullName>
    </submittedName>
</protein>
<dbReference type="OrthoDB" id="9785698at2"/>
<sequence>MSAYGIHHVSAITKDIIENHDFFTQFLGHRLVKKTVNQDSPDMYHLFYSDYKGTPGTDVTFFEIGLAPKYTPGTNSISRTILRVPSVEAIEYFRERMEEQGVYHEGITDYFGETMMKFSDEEGQRFALLADPGYHDSEPYAGGGNIPEEYAITGIFGVELTVQYLKPMVQFLQMLGGEYDGDIDDAEQARVRFGQDSVFVVESRTTNVEKQGYGSVHHFSLRVKDETALTEILEQATAEKWRNSGIVDRHYFKALYISAVGNITVEISTDSPGFTIDEPLETLGEHLSLPPFLEENRDFIEMRLHPLN</sequence>
<dbReference type="Pfam" id="PF00903">
    <property type="entry name" value="Glyoxalase"/>
    <property type="match status" value="1"/>
</dbReference>
<proteinExistence type="predicted"/>
<dbReference type="SUPFAM" id="SSF54593">
    <property type="entry name" value="Glyoxalase/Bleomycin resistance protein/Dihydroxybiphenyl dioxygenase"/>
    <property type="match status" value="1"/>
</dbReference>
<dbReference type="RefSeq" id="WP_115885134.1">
    <property type="nucleotide sequence ID" value="NZ_CBCSHX010000003.1"/>
</dbReference>
<evidence type="ECO:0000313" key="3">
    <source>
        <dbReference type="Proteomes" id="UP000257076"/>
    </source>
</evidence>